<evidence type="ECO:0000313" key="3">
    <source>
        <dbReference type="Proteomes" id="UP000001124"/>
    </source>
</evidence>
<reference evidence="2 3" key="1">
    <citation type="journal article" date="2010" name="Genome Biol. Evol.">
        <title>Mobile regulatory cassettes mediate modular shuffling in T4-type phage genomes.</title>
        <authorList>
            <person name="Arbiol C."/>
            <person name="Comeau A.M."/>
            <person name="Kutateladze M."/>
            <person name="Adamia R."/>
            <person name="Krisch H.M."/>
        </authorList>
    </citation>
    <scope>NUCLEOTIDE SEQUENCE [LARGE SCALE GENOMIC DNA]</scope>
</reference>
<dbReference type="EMBL" id="EF437941">
    <property type="protein sequence ID" value="ABR24749.1"/>
    <property type="molecule type" value="Genomic_DNA"/>
</dbReference>
<sequence>MMKTYFAKDICVGKRQKQPTIHENTVREYCHSINYKFLGFVDDWKGCDTRVCIMCDKGHTTHTKTIKTLVGRKTKCGLCAPNAKKSTEQVIDDIKSSLTDSEFMGFTTEEFKNVSTSKIILKCKEHGHEYHRCYSSIIGGVNTCPICNNKHKKSNDEAIQNIINALVDEKFHGFVGGAYIGAHKTKLIIECNNGHIYQPTYGHFIQGTRCPECCGTKRLTETTALDRINSVKGDHIFNGFVGGKYENIRTRLNMTCNNGHEYNIAFSDFFHGGYRCGVCSGRRNEDDAIKNIISVLGNNKFHGFCGGSYSGVETRLKITCEMGHEYTPTYSKFVQSGTRCRKCSKMGYQPIKPGTFYVQKLNKHKSLTAVKFGITNLTTQERMRNQSRVSKFDHEIFYELTLQDGQKILDLENKIKEAMKDKTSYISKEDMPDGYTETVAPSELSTIMYIVKSFEKELTA</sequence>
<organism evidence="2 3">
    <name type="scientific">Escherichia phage Phi1</name>
    <dbReference type="NCBI Taxonomy" id="448384"/>
    <lineage>
        <taxon>Viruses</taxon>
        <taxon>Duplodnaviria</taxon>
        <taxon>Heunggongvirae</taxon>
        <taxon>Uroviricota</taxon>
        <taxon>Caudoviricetes</taxon>
        <taxon>Pantevenvirales</taxon>
        <taxon>Straboviridae</taxon>
        <taxon>Krischvirus</taxon>
        <taxon>Krischvirus georgiaone</taxon>
    </lineage>
</organism>
<protein>
    <recommendedName>
        <fullName evidence="1">CapR homology domain-containing protein</fullName>
    </recommendedName>
</protein>
<keyword evidence="3" id="KW-1185">Reference proteome</keyword>
<name>A7XFL0_9CAUD</name>
<dbReference type="RefSeq" id="YP_001469583.1">
    <property type="nucleotide sequence ID" value="NC_009821.1"/>
</dbReference>
<dbReference type="GeneID" id="5602167"/>
<evidence type="ECO:0000313" key="2">
    <source>
        <dbReference type="EMBL" id="ABR24749.1"/>
    </source>
</evidence>
<dbReference type="Proteomes" id="UP000001124">
    <property type="component" value="Genome"/>
</dbReference>
<gene>
    <name evidence="2" type="ORF">phi1p240</name>
</gene>
<proteinExistence type="predicted"/>
<evidence type="ECO:0000259" key="1">
    <source>
        <dbReference type="Pfam" id="PF21817"/>
    </source>
</evidence>
<feature type="domain" description="CapR homology" evidence="1">
    <location>
        <begin position="169"/>
        <end position="213"/>
    </location>
</feature>
<dbReference type="Pfam" id="PF21817">
    <property type="entry name" value="CapR"/>
    <property type="match status" value="1"/>
</dbReference>
<dbReference type="InterPro" id="IPR048793">
    <property type="entry name" value="CapR_dom"/>
</dbReference>
<dbReference type="KEGG" id="vg:5602167"/>
<accession>A7XFL0</accession>